<evidence type="ECO:0000256" key="1">
    <source>
        <dbReference type="ARBA" id="ARBA00022801"/>
    </source>
</evidence>
<dbReference type="AlphaFoldDB" id="A0A437QJV9"/>
<protein>
    <submittedName>
        <fullName evidence="3">Alpha/beta hydrolase</fullName>
    </submittedName>
</protein>
<name>A0A437QJV9_9PROT</name>
<comment type="caution">
    <text evidence="3">The sequence shown here is derived from an EMBL/GenBank/DDBJ whole genome shotgun (WGS) entry which is preliminary data.</text>
</comment>
<dbReference type="PANTHER" id="PTHR48081">
    <property type="entry name" value="AB HYDROLASE SUPERFAMILY PROTEIN C4A8.06C"/>
    <property type="match status" value="1"/>
</dbReference>
<evidence type="ECO:0000259" key="2">
    <source>
        <dbReference type="Pfam" id="PF20434"/>
    </source>
</evidence>
<keyword evidence="1 3" id="KW-0378">Hydrolase</keyword>
<dbReference type="InterPro" id="IPR050300">
    <property type="entry name" value="GDXG_lipolytic_enzyme"/>
</dbReference>
<dbReference type="Proteomes" id="UP000287447">
    <property type="component" value="Unassembled WGS sequence"/>
</dbReference>
<dbReference type="InterPro" id="IPR049492">
    <property type="entry name" value="BD-FAE-like_dom"/>
</dbReference>
<evidence type="ECO:0000313" key="3">
    <source>
        <dbReference type="EMBL" id="RVU34801.1"/>
    </source>
</evidence>
<dbReference type="EMBL" id="SADE01000003">
    <property type="protein sequence ID" value="RVU34801.1"/>
    <property type="molecule type" value="Genomic_DNA"/>
</dbReference>
<feature type="domain" description="BD-FAE-like" evidence="2">
    <location>
        <begin position="183"/>
        <end position="286"/>
    </location>
</feature>
<gene>
    <name evidence="3" type="ORF">EOI86_18315</name>
</gene>
<proteinExistence type="predicted"/>
<reference evidence="4" key="1">
    <citation type="submission" date="2019-01" db="EMBL/GenBank/DDBJ databases">
        <title>Gri0909 isolated from a small marine red alga.</title>
        <authorList>
            <person name="Kim J."/>
            <person name="Jeong S.E."/>
            <person name="Jeon C.O."/>
        </authorList>
    </citation>
    <scope>NUCLEOTIDE SEQUENCE [LARGE SCALE GENOMIC DNA]</scope>
    <source>
        <strain evidence="4">Gri0909</strain>
    </source>
</reference>
<dbReference type="Pfam" id="PF20434">
    <property type="entry name" value="BD-FAE"/>
    <property type="match status" value="1"/>
</dbReference>
<dbReference type="OrthoDB" id="9771666at2"/>
<dbReference type="PANTHER" id="PTHR48081:SF33">
    <property type="entry name" value="KYNURENINE FORMAMIDASE"/>
    <property type="match status" value="1"/>
</dbReference>
<organism evidence="3 4">
    <name type="scientific">Hwanghaeella grinnelliae</name>
    <dbReference type="NCBI Taxonomy" id="2500179"/>
    <lineage>
        <taxon>Bacteria</taxon>
        <taxon>Pseudomonadati</taxon>
        <taxon>Pseudomonadota</taxon>
        <taxon>Alphaproteobacteria</taxon>
        <taxon>Rhodospirillales</taxon>
        <taxon>Rhodospirillaceae</taxon>
        <taxon>Hwanghaeella</taxon>
    </lineage>
</organism>
<dbReference type="SUPFAM" id="SSF53474">
    <property type="entry name" value="alpha/beta-Hydrolases"/>
    <property type="match status" value="1"/>
</dbReference>
<dbReference type="Gene3D" id="3.40.50.1820">
    <property type="entry name" value="alpha/beta hydrolase"/>
    <property type="match status" value="1"/>
</dbReference>
<keyword evidence="4" id="KW-1185">Reference proteome</keyword>
<evidence type="ECO:0000313" key="4">
    <source>
        <dbReference type="Proteomes" id="UP000287447"/>
    </source>
</evidence>
<sequence>MHFTQATDAPNLKEQDTPAGGRLVVTDVFDAGADMPDDPVTAYRLALTRAAGAVMAQGAMPPHLSRMVLWLPDIGVLQDRLIDYDLAFRETLAGNFPAITVVEDRDLTGPKIALSAVVPPAGDPDAKVYGDFTQAEINFQYSPRAQAPDHDKYFELWRLSGPAYQKNRVAEVWFGETPGQSFDLFLPDGVENPPLHLFIHGGYWQALDKRNHAHMADAMLKAGIAVAMVNYDLMPDVDLSEILRQCRAAVARAYDVAADYGYDRDRLTVSGHSAGGHLSGALACTDWADFRDDLPADLLKGAVPISGLFDLEPLSKTGMQPVFRFTADDIAGLSPINMKPVTAIPVVLSVGSLESPEFHRQSALFADHMRAHGCPVSEAVMEGHHHFSIVEALTDPAVPLTAAIIDLAKNS</sequence>
<accession>A0A437QJV9</accession>
<dbReference type="InterPro" id="IPR029058">
    <property type="entry name" value="AB_hydrolase_fold"/>
</dbReference>
<dbReference type="GO" id="GO:0016787">
    <property type="term" value="F:hydrolase activity"/>
    <property type="evidence" value="ECO:0007669"/>
    <property type="project" value="UniProtKB-KW"/>
</dbReference>
<dbReference type="RefSeq" id="WP_127766970.1">
    <property type="nucleotide sequence ID" value="NZ_SADE01000003.1"/>
</dbReference>